<name>A0A165TK77_9APHY</name>
<keyword evidence="3" id="KW-1185">Reference proteome</keyword>
<evidence type="ECO:0000313" key="2">
    <source>
        <dbReference type="EMBL" id="KZT73563.1"/>
    </source>
</evidence>
<sequence>MPLQPYDNPPHTYDSACTRGTNTAWAPRRRPGRAEHGQHAPLSFITISPPTVHTHAPRYVTRPNDYLTTHHRPHRP</sequence>
<protein>
    <submittedName>
        <fullName evidence="2">Uncharacterized protein</fullName>
    </submittedName>
</protein>
<proteinExistence type="predicted"/>
<gene>
    <name evidence="2" type="ORF">DAEQUDRAFT_721621</name>
</gene>
<accession>A0A165TK77</accession>
<dbReference type="Proteomes" id="UP000076727">
    <property type="component" value="Unassembled WGS sequence"/>
</dbReference>
<evidence type="ECO:0000313" key="3">
    <source>
        <dbReference type="Proteomes" id="UP000076727"/>
    </source>
</evidence>
<feature type="region of interest" description="Disordered" evidence="1">
    <location>
        <begin position="1"/>
        <end position="76"/>
    </location>
</feature>
<dbReference type="EMBL" id="KV429036">
    <property type="protein sequence ID" value="KZT73563.1"/>
    <property type="molecule type" value="Genomic_DNA"/>
</dbReference>
<organism evidence="2 3">
    <name type="scientific">Daedalea quercina L-15889</name>
    <dbReference type="NCBI Taxonomy" id="1314783"/>
    <lineage>
        <taxon>Eukaryota</taxon>
        <taxon>Fungi</taxon>
        <taxon>Dikarya</taxon>
        <taxon>Basidiomycota</taxon>
        <taxon>Agaricomycotina</taxon>
        <taxon>Agaricomycetes</taxon>
        <taxon>Polyporales</taxon>
        <taxon>Fomitopsis</taxon>
    </lineage>
</organism>
<dbReference type="AlphaFoldDB" id="A0A165TK77"/>
<reference evidence="2 3" key="1">
    <citation type="journal article" date="2016" name="Mol. Biol. Evol.">
        <title>Comparative Genomics of Early-Diverging Mushroom-Forming Fungi Provides Insights into the Origins of Lignocellulose Decay Capabilities.</title>
        <authorList>
            <person name="Nagy L.G."/>
            <person name="Riley R."/>
            <person name="Tritt A."/>
            <person name="Adam C."/>
            <person name="Daum C."/>
            <person name="Floudas D."/>
            <person name="Sun H."/>
            <person name="Yadav J.S."/>
            <person name="Pangilinan J."/>
            <person name="Larsson K.H."/>
            <person name="Matsuura K."/>
            <person name="Barry K."/>
            <person name="Labutti K."/>
            <person name="Kuo R."/>
            <person name="Ohm R.A."/>
            <person name="Bhattacharya S.S."/>
            <person name="Shirouzu T."/>
            <person name="Yoshinaga Y."/>
            <person name="Martin F.M."/>
            <person name="Grigoriev I.V."/>
            <person name="Hibbett D.S."/>
        </authorList>
    </citation>
    <scope>NUCLEOTIDE SEQUENCE [LARGE SCALE GENOMIC DNA]</scope>
    <source>
        <strain evidence="2 3">L-15889</strain>
    </source>
</reference>
<evidence type="ECO:0000256" key="1">
    <source>
        <dbReference type="SAM" id="MobiDB-lite"/>
    </source>
</evidence>